<accession>A0AAD4HH76</accession>
<evidence type="ECO:0000313" key="1">
    <source>
        <dbReference type="EMBL" id="KAG1897525.1"/>
    </source>
</evidence>
<reference evidence="1" key="1">
    <citation type="journal article" date="2020" name="New Phytol.">
        <title>Comparative genomics reveals dynamic genome evolution in host specialist ectomycorrhizal fungi.</title>
        <authorList>
            <person name="Lofgren L.A."/>
            <person name="Nguyen N.H."/>
            <person name="Vilgalys R."/>
            <person name="Ruytinx J."/>
            <person name="Liao H.L."/>
            <person name="Branco S."/>
            <person name="Kuo A."/>
            <person name="LaButti K."/>
            <person name="Lipzen A."/>
            <person name="Andreopoulos W."/>
            <person name="Pangilinan J."/>
            <person name="Riley R."/>
            <person name="Hundley H."/>
            <person name="Na H."/>
            <person name="Barry K."/>
            <person name="Grigoriev I.V."/>
            <person name="Stajich J.E."/>
            <person name="Kennedy P.G."/>
        </authorList>
    </citation>
    <scope>NUCLEOTIDE SEQUENCE</scope>
    <source>
        <strain evidence="1">FC203</strain>
    </source>
</reference>
<gene>
    <name evidence="1" type="ORF">F5891DRAFT_1279979</name>
</gene>
<dbReference type="EMBL" id="JABBWK010000045">
    <property type="protein sequence ID" value="KAG1897525.1"/>
    <property type="molecule type" value="Genomic_DNA"/>
</dbReference>
<dbReference type="GeneID" id="64664680"/>
<name>A0AAD4HH76_9AGAM</name>
<dbReference type="RefSeq" id="XP_041223101.1">
    <property type="nucleotide sequence ID" value="XM_041370382.1"/>
</dbReference>
<keyword evidence="2" id="KW-1185">Reference proteome</keyword>
<sequence>MPLIVLAQKFVATLLQKNGLDIALADELQRSFAWIPPLATDSDDQDYLAGPESITDEELVDGFERFERETREAGQARENDEASGSLFAGDVPDVLDGGLVDWSELERVNKGITPTGFVKETELKHLRAMLTHLPDCIPLGNSRYHFKNLAPNPEKVELYGSAEAALNNVLEVTFAPKGRKDESAPCPFEFQERGPGLIVVVDVLTATLEEFPELALLQKWAKDLWRAAVYHYKSAKKKVGTCLVRRLPHSTSTE</sequence>
<organism evidence="1 2">
    <name type="scientific">Suillus fuscotomentosus</name>
    <dbReference type="NCBI Taxonomy" id="1912939"/>
    <lineage>
        <taxon>Eukaryota</taxon>
        <taxon>Fungi</taxon>
        <taxon>Dikarya</taxon>
        <taxon>Basidiomycota</taxon>
        <taxon>Agaricomycotina</taxon>
        <taxon>Agaricomycetes</taxon>
        <taxon>Agaricomycetidae</taxon>
        <taxon>Boletales</taxon>
        <taxon>Suillineae</taxon>
        <taxon>Suillaceae</taxon>
        <taxon>Suillus</taxon>
    </lineage>
</organism>
<evidence type="ECO:0000313" key="2">
    <source>
        <dbReference type="Proteomes" id="UP001195769"/>
    </source>
</evidence>
<dbReference type="AlphaFoldDB" id="A0AAD4HH76"/>
<proteinExistence type="predicted"/>
<protein>
    <submittedName>
        <fullName evidence="1">Uncharacterized protein</fullName>
    </submittedName>
</protein>
<comment type="caution">
    <text evidence="1">The sequence shown here is derived from an EMBL/GenBank/DDBJ whole genome shotgun (WGS) entry which is preliminary data.</text>
</comment>
<dbReference type="Proteomes" id="UP001195769">
    <property type="component" value="Unassembled WGS sequence"/>
</dbReference>